<dbReference type="Pfam" id="PF09861">
    <property type="entry name" value="Lar_N"/>
    <property type="match status" value="1"/>
</dbReference>
<feature type="compositionally biased region" description="Polar residues" evidence="1">
    <location>
        <begin position="276"/>
        <end position="293"/>
    </location>
</feature>
<feature type="domain" description="LarA-like N-terminal" evidence="2">
    <location>
        <begin position="30"/>
        <end position="179"/>
    </location>
</feature>
<dbReference type="GO" id="GO:0050043">
    <property type="term" value="F:lactate racemase activity"/>
    <property type="evidence" value="ECO:0007669"/>
    <property type="project" value="InterPro"/>
</dbReference>
<name>A0A1Q2CM26_9ACTN</name>
<protein>
    <recommendedName>
        <fullName evidence="2">LarA-like N-terminal domain-containing protein</fullName>
    </recommendedName>
</protein>
<dbReference type="Gene3D" id="3.40.50.11440">
    <property type="match status" value="1"/>
</dbReference>
<sequence length="299" mass="32042">MLEVDEKTPHLMTMSGAQLRLERFGIGTQVVYAADAEESSDPVGLIDAAVGAPTGVAPLSEQLRPDTRLTLVIVDADAPLPRPHFDPRRTLAERVLEIAARNGVDDVEIVVANGLKQRWNTQQVTRVLGDRVATSFLPDGLITSHDVTSPDLVSVGEVDGTTVRVNRRVAQSDLVVVIGIRGDDSERCPLALGLTDLTTLDRIGGVAPDREFERGVSDLIQEKVPGFALLAVLGQPLLAPGFASCRAANGNGASATGWRSPRPGRSSRRFPVRVPNWSTATPVPTTRSSTWSVVPSPRR</sequence>
<proteinExistence type="predicted"/>
<feature type="region of interest" description="Disordered" evidence="1">
    <location>
        <begin position="250"/>
        <end position="299"/>
    </location>
</feature>
<dbReference type="KEGG" id="tes:BW730_06250"/>
<gene>
    <name evidence="3" type="ORF">BW730_06250</name>
</gene>
<reference evidence="4" key="1">
    <citation type="submission" date="2017-02" db="EMBL/GenBank/DDBJ databases">
        <title>Tessaracoccus aquaemaris sp. nov., isolated from the intestine of a Korean rockfish, Sebastes schlegelii, in a marine aquaculture pond.</title>
        <authorList>
            <person name="Tak E.J."/>
            <person name="Bae J.-W."/>
        </authorList>
    </citation>
    <scope>NUCLEOTIDE SEQUENCE [LARGE SCALE GENOMIC DNA]</scope>
    <source>
        <strain evidence="4">NSG39</strain>
    </source>
</reference>
<keyword evidence="4" id="KW-1185">Reference proteome</keyword>
<evidence type="ECO:0000313" key="4">
    <source>
        <dbReference type="Proteomes" id="UP000188145"/>
    </source>
</evidence>
<dbReference type="EMBL" id="CP019606">
    <property type="protein sequence ID" value="AQP47174.1"/>
    <property type="molecule type" value="Genomic_DNA"/>
</dbReference>
<dbReference type="AlphaFoldDB" id="A0A1Q2CM26"/>
<organism evidence="3 4">
    <name type="scientific">Tessaracoccus aquimaris</name>
    <dbReference type="NCBI Taxonomy" id="1332264"/>
    <lineage>
        <taxon>Bacteria</taxon>
        <taxon>Bacillati</taxon>
        <taxon>Actinomycetota</taxon>
        <taxon>Actinomycetes</taxon>
        <taxon>Propionibacteriales</taxon>
        <taxon>Propionibacteriaceae</taxon>
        <taxon>Tessaracoccus</taxon>
    </lineage>
</organism>
<evidence type="ECO:0000256" key="1">
    <source>
        <dbReference type="SAM" id="MobiDB-lite"/>
    </source>
</evidence>
<accession>A0A1Q2CM26</accession>
<dbReference type="Proteomes" id="UP000188145">
    <property type="component" value="Chromosome"/>
</dbReference>
<evidence type="ECO:0000313" key="3">
    <source>
        <dbReference type="EMBL" id="AQP47174.1"/>
    </source>
</evidence>
<dbReference type="InterPro" id="IPR018657">
    <property type="entry name" value="LarA-like_N"/>
</dbReference>
<evidence type="ECO:0000259" key="2">
    <source>
        <dbReference type="Pfam" id="PF09861"/>
    </source>
</evidence>
<dbReference type="STRING" id="1332264.BW730_06250"/>